<dbReference type="EMBL" id="AP022325">
    <property type="protein sequence ID" value="BBU47485.1"/>
    <property type="molecule type" value="Genomic_DNA"/>
</dbReference>
<dbReference type="Proteomes" id="UP000464317">
    <property type="component" value="Chromosome"/>
</dbReference>
<gene>
    <name evidence="1" type="ORF">JPM2_1780</name>
</gene>
<keyword evidence="2" id="KW-1185">Reference proteome</keyword>
<dbReference type="InterPro" id="IPR014871">
    <property type="entry name" value="dUTPase/dCTP_pyrophosphatase"/>
</dbReference>
<dbReference type="Gene3D" id="1.10.4010.10">
    <property type="entry name" value="Type II deoxyuridine triphosphatase"/>
    <property type="match status" value="1"/>
</dbReference>
<dbReference type="CDD" id="cd11527">
    <property type="entry name" value="NTP-PPase_dUTPase"/>
    <property type="match status" value="1"/>
</dbReference>
<protein>
    <submittedName>
        <fullName evidence="1">dUTP diphosphatase</fullName>
    </submittedName>
</protein>
<sequence>MDLTTLFKLQKKLDKKIDEKRKITQPNLTEQEVLVQRVLALIIEAGEYVNEVQSFKYWKMNKNVDNEKIKEEFADLLHFLINLSYIYDVEPIINPKVISNNINEQFQNLFIEISKLMIFIKENQTSLIKNQIHEIFEIALGSFIELGFTFNDIYVSYFFKNQKNFKRLYTNY</sequence>
<dbReference type="KEGG" id="mfel:JPM2_1780"/>
<organism evidence="1 2">
    <name type="scientific">Mycoplasmopsis felis</name>
    <dbReference type="NCBI Taxonomy" id="33923"/>
    <lineage>
        <taxon>Bacteria</taxon>
        <taxon>Bacillati</taxon>
        <taxon>Mycoplasmatota</taxon>
        <taxon>Mycoplasmoidales</taxon>
        <taxon>Metamycoplasmataceae</taxon>
        <taxon>Mycoplasmopsis</taxon>
    </lineage>
</organism>
<dbReference type="PIRSF" id="PIRSF030140">
    <property type="entry name" value="UCP030140"/>
    <property type="match status" value="1"/>
</dbReference>
<reference evidence="1 2" key="1">
    <citation type="submission" date="2020-01" db="EMBL/GenBank/DDBJ databases">
        <title>Complete genome sequence of Mycoplasma felis strain Myco-2.</title>
        <authorList>
            <person name="Kinoshita Y."/>
            <person name="Niwa H."/>
            <person name="Uchida-Fujii E."/>
            <person name="Nukada T."/>
        </authorList>
    </citation>
    <scope>NUCLEOTIDE SEQUENCE [LARGE SCALE GENOMIC DNA]</scope>
    <source>
        <strain evidence="1 2">Myco-2</strain>
    </source>
</reference>
<evidence type="ECO:0000313" key="2">
    <source>
        <dbReference type="Proteomes" id="UP000464317"/>
    </source>
</evidence>
<dbReference type="Pfam" id="PF08761">
    <property type="entry name" value="dUTPase_2"/>
    <property type="match status" value="1"/>
</dbReference>
<dbReference type="SUPFAM" id="SSF101386">
    <property type="entry name" value="all-alpha NTP pyrophosphatases"/>
    <property type="match status" value="1"/>
</dbReference>
<evidence type="ECO:0000313" key="1">
    <source>
        <dbReference type="EMBL" id="BBU47485.1"/>
    </source>
</evidence>
<accession>A0A809RRD7</accession>
<dbReference type="RefSeq" id="WP_161552996.1">
    <property type="nucleotide sequence ID" value="NZ_AP022325.1"/>
</dbReference>
<name>A0A809RRD7_9BACT</name>
<dbReference type="AlphaFoldDB" id="A0A809RRD7"/>
<dbReference type="InterPro" id="IPR016947">
    <property type="entry name" value="UCP030140"/>
</dbReference>
<proteinExistence type="predicted"/>